<keyword evidence="9" id="KW-1185">Reference proteome</keyword>
<feature type="compositionally biased region" description="Basic and acidic residues" evidence="5">
    <location>
        <begin position="21"/>
        <end position="31"/>
    </location>
</feature>
<dbReference type="InterPro" id="IPR007724">
    <property type="entry name" value="Poly_GlycHdrlase"/>
</dbReference>
<dbReference type="InterPro" id="IPR046372">
    <property type="entry name" value="PARG_cat_C"/>
</dbReference>
<evidence type="ECO:0000259" key="6">
    <source>
        <dbReference type="Pfam" id="PF05028"/>
    </source>
</evidence>
<comment type="similarity">
    <text evidence="1">Belongs to the poly(ADP-ribose) glycohydrolase family.</text>
</comment>
<protein>
    <recommendedName>
        <fullName evidence="2">poly(ADP-ribose) glycohydrolase</fullName>
        <ecNumber evidence="2">3.2.1.143</ecNumber>
    </recommendedName>
</protein>
<dbReference type="PANTHER" id="PTHR12837">
    <property type="entry name" value="POLY ADP-RIBOSE GLYCOHYDROLASE"/>
    <property type="match status" value="1"/>
</dbReference>
<dbReference type="GO" id="GO:0005634">
    <property type="term" value="C:nucleus"/>
    <property type="evidence" value="ECO:0007669"/>
    <property type="project" value="TreeGrafter"/>
</dbReference>
<feature type="active site" evidence="4">
    <location>
        <position position="435"/>
    </location>
</feature>
<evidence type="ECO:0000313" key="9">
    <source>
        <dbReference type="Proteomes" id="UP001066276"/>
    </source>
</evidence>
<dbReference type="EC" id="3.2.1.143" evidence="2"/>
<dbReference type="GO" id="GO:0005975">
    <property type="term" value="P:carbohydrate metabolic process"/>
    <property type="evidence" value="ECO:0007669"/>
    <property type="project" value="InterPro"/>
</dbReference>
<evidence type="ECO:0000256" key="4">
    <source>
        <dbReference type="PIRSR" id="PIRSR607724-1"/>
    </source>
</evidence>
<organism evidence="8 9">
    <name type="scientific">Pleurodeles waltl</name>
    <name type="common">Iberian ribbed newt</name>
    <dbReference type="NCBI Taxonomy" id="8319"/>
    <lineage>
        <taxon>Eukaryota</taxon>
        <taxon>Metazoa</taxon>
        <taxon>Chordata</taxon>
        <taxon>Craniata</taxon>
        <taxon>Vertebrata</taxon>
        <taxon>Euteleostomi</taxon>
        <taxon>Amphibia</taxon>
        <taxon>Batrachia</taxon>
        <taxon>Caudata</taxon>
        <taxon>Salamandroidea</taxon>
        <taxon>Salamandridae</taxon>
        <taxon>Pleurodelinae</taxon>
        <taxon>Pleurodeles</taxon>
    </lineage>
</organism>
<proteinExistence type="inferred from homology"/>
<dbReference type="GO" id="GO:1990966">
    <property type="term" value="P:ATP generation from poly-ADP-D-ribose"/>
    <property type="evidence" value="ECO:0007669"/>
    <property type="project" value="TreeGrafter"/>
</dbReference>
<feature type="active site" evidence="4">
    <location>
        <position position="417"/>
    </location>
</feature>
<feature type="region of interest" description="Disordered" evidence="5">
    <location>
        <begin position="1"/>
        <end position="63"/>
    </location>
</feature>
<feature type="compositionally biased region" description="Basic and acidic residues" evidence="5">
    <location>
        <begin position="1"/>
        <end position="11"/>
    </location>
</feature>
<dbReference type="GO" id="GO:0009225">
    <property type="term" value="P:nucleotide-sugar metabolic process"/>
    <property type="evidence" value="ECO:0007669"/>
    <property type="project" value="TreeGrafter"/>
</dbReference>
<evidence type="ECO:0000256" key="3">
    <source>
        <dbReference type="ARBA" id="ARBA00022801"/>
    </source>
</evidence>
<dbReference type="PANTHER" id="PTHR12837:SF15">
    <property type="entry name" value="POLY(ADP-RIBOSE) GLYCOHYDROLASE"/>
    <property type="match status" value="1"/>
</dbReference>
<dbReference type="InterPro" id="IPR048362">
    <property type="entry name" value="PARG_helical"/>
</dbReference>
<feature type="active site" evidence="4">
    <location>
        <position position="436"/>
    </location>
</feature>
<evidence type="ECO:0000313" key="8">
    <source>
        <dbReference type="EMBL" id="KAJ1091696.1"/>
    </source>
</evidence>
<feature type="domain" description="PARG helical" evidence="7">
    <location>
        <begin position="260"/>
        <end position="378"/>
    </location>
</feature>
<dbReference type="GO" id="GO:0004649">
    <property type="term" value="F:poly(ADP-ribose) glycohydrolase activity"/>
    <property type="evidence" value="ECO:0007669"/>
    <property type="project" value="UniProtKB-EC"/>
</dbReference>
<comment type="caution">
    <text evidence="8">The sequence shown here is derived from an EMBL/GenBank/DDBJ whole genome shotgun (WGS) entry which is preliminary data.</text>
</comment>
<evidence type="ECO:0000256" key="1">
    <source>
        <dbReference type="ARBA" id="ARBA00009545"/>
    </source>
</evidence>
<dbReference type="EMBL" id="JANPWB010000015">
    <property type="protein sequence ID" value="KAJ1091696.1"/>
    <property type="molecule type" value="Genomic_DNA"/>
</dbReference>
<reference evidence="8" key="1">
    <citation type="journal article" date="2022" name="bioRxiv">
        <title>Sequencing and chromosome-scale assembly of the giantPleurodeles waltlgenome.</title>
        <authorList>
            <person name="Brown T."/>
            <person name="Elewa A."/>
            <person name="Iarovenko S."/>
            <person name="Subramanian E."/>
            <person name="Araus A.J."/>
            <person name="Petzold A."/>
            <person name="Susuki M."/>
            <person name="Suzuki K.-i.T."/>
            <person name="Hayashi T."/>
            <person name="Toyoda A."/>
            <person name="Oliveira C."/>
            <person name="Osipova E."/>
            <person name="Leigh N.D."/>
            <person name="Simon A."/>
            <person name="Yun M.H."/>
        </authorList>
    </citation>
    <scope>NUCLEOTIDE SEQUENCE</scope>
    <source>
        <strain evidence="8">20211129_DDA</strain>
        <tissue evidence="8">Liver</tissue>
    </source>
</reference>
<dbReference type="GO" id="GO:0006282">
    <property type="term" value="P:regulation of DNA repair"/>
    <property type="evidence" value="ECO:0007669"/>
    <property type="project" value="InterPro"/>
</dbReference>
<dbReference type="AlphaFoldDB" id="A0AAV7LJ93"/>
<evidence type="ECO:0000256" key="5">
    <source>
        <dbReference type="SAM" id="MobiDB-lite"/>
    </source>
</evidence>
<gene>
    <name evidence="8" type="ORF">NDU88_004813</name>
</gene>
<evidence type="ECO:0000259" key="7">
    <source>
        <dbReference type="Pfam" id="PF20811"/>
    </source>
</evidence>
<dbReference type="Pfam" id="PF05028">
    <property type="entry name" value="PARG_cat_C"/>
    <property type="match status" value="1"/>
</dbReference>
<keyword evidence="3" id="KW-0378">Hydrolase</keyword>
<sequence length="637" mass="72833">MHFPGQDKTETHSLGTGQHRKTSESDGDSHPKLLHPLSKSGYKHEHPKGPLEQHGFLSSNNKDLDKTPWGAVDYIDEDTRSKVKGLDHELPREKDSGQFSDVCHQEKRQKDMGAHYSFTKEEVLPTRRPDHGQSFLGVSIDHLKKTDPTHPMPQLRPSPEHVVLVEVSTVRPGSIPTPYKGRLADIWNQDYVKMPHSQHNLYECNSAFTGTKCRWNLITKALGKKMSSVHDIENAIKSYNKKYERTWKFNALHGFFTSLKAAEREYHLTVVIPKMAELALKLPNICPKPIPLLKKGHQRAITMSQQQVACLLCNAFFCTFPRRNATQGSSEYATYPSINFNRLFDNENSNKQEKLRALFCYFDQVVNDMRTGLVTFERRKLSCKPKNWSKSRAKFTKLHVSREGTIEEKGEGMLQVDFASPVVGGGVLGSGLVQEEIRFLINTELIVSRLFTEKLDDDECLLITGAEQYSRYQGYSRDFVCEGAMRDETPRDYWQRRCIEIVAIDAIRFRDPRDQFTRASIERDLNKAYCGFLVGSFLPQQNVSVATGNWGCGAFNGHPKMKGLLQLMAAAEAGRDVAYFTFDDSFTMKELHEMHLFVEDRFTVGQLFTCLKKCCKAKQWSTMSSFYDEFRSEISKM</sequence>
<dbReference type="Proteomes" id="UP001066276">
    <property type="component" value="Chromosome 11"/>
</dbReference>
<feature type="domain" description="PARG catalytic Macro" evidence="6">
    <location>
        <begin position="386"/>
        <end position="585"/>
    </location>
</feature>
<feature type="compositionally biased region" description="Basic and acidic residues" evidence="5">
    <location>
        <begin position="42"/>
        <end position="51"/>
    </location>
</feature>
<name>A0AAV7LJ93_PLEWA</name>
<evidence type="ECO:0000256" key="2">
    <source>
        <dbReference type="ARBA" id="ARBA00012255"/>
    </source>
</evidence>
<dbReference type="GO" id="GO:0005737">
    <property type="term" value="C:cytoplasm"/>
    <property type="evidence" value="ECO:0007669"/>
    <property type="project" value="TreeGrafter"/>
</dbReference>
<accession>A0AAV7LJ93</accession>
<dbReference type="Pfam" id="PF20811">
    <property type="entry name" value="PARG_cat_N"/>
    <property type="match status" value="1"/>
</dbReference>